<keyword evidence="18" id="KW-1185">Reference proteome</keyword>
<dbReference type="EMBL" id="JBHTJG010000004">
    <property type="protein sequence ID" value="MFD0946754.1"/>
    <property type="molecule type" value="Genomic_DNA"/>
</dbReference>
<dbReference type="PROSITE" id="PS50109">
    <property type="entry name" value="HIS_KIN"/>
    <property type="match status" value="1"/>
</dbReference>
<proteinExistence type="predicted"/>
<dbReference type="InterPro" id="IPR005467">
    <property type="entry name" value="His_kinase_dom"/>
</dbReference>
<dbReference type="InterPro" id="IPR004358">
    <property type="entry name" value="Sig_transdc_His_kin-like_C"/>
</dbReference>
<evidence type="ECO:0000256" key="9">
    <source>
        <dbReference type="ARBA" id="ARBA00022777"/>
    </source>
</evidence>
<dbReference type="RefSeq" id="WP_264944153.1">
    <property type="nucleotide sequence ID" value="NZ_JAPDRA010000004.1"/>
</dbReference>
<feature type="domain" description="Histidine kinase" evidence="15">
    <location>
        <begin position="251"/>
        <end position="447"/>
    </location>
</feature>
<sequence>MKQAGAQGPATPLFLRIFLLMLACVAVVQTLNLALLVAVQPPPPRLYLVGDIARALEEGRDATGELRFTGREKTDPSIWAPRADRIRPALAMVLGVPEDRVEFGFASPPFPQRAPAYDRRALPPPAIPRDLISARNYLVLDDFVASLRRDDGTWVTVRPARHAFELWRWFGLLWLLFTAIAVVPFAWWLARRLAKPIGAFAAAAERLGRDPRAAPLEVSGPPEIADAAVAFNQMQARLNRYVDDRAMVVGAIAHDLRTPLMRLELRLEGAPAKLRKACEADIHDMESMIAAALAYVRDTSQAVGRRPLDLRTLIESVTDDYADRGAEVSFAPGGPLVIDGNSAGLKAMLSNLVGNALKYAGSAEVKLSSGAGQAVIEVCDHGPGIPPDELDRMFEPFFRGERSRSRDTGGFGLGLASARAVARGHGGDVTLENRPQGGLRAVVTLPA</sequence>
<evidence type="ECO:0000256" key="2">
    <source>
        <dbReference type="ARBA" id="ARBA00004429"/>
    </source>
</evidence>
<dbReference type="InterPro" id="IPR003594">
    <property type="entry name" value="HATPase_dom"/>
</dbReference>
<keyword evidence="9" id="KW-0418">Kinase</keyword>
<keyword evidence="12" id="KW-0902">Two-component regulatory system</keyword>
<dbReference type="GO" id="GO:0005524">
    <property type="term" value="F:ATP binding"/>
    <property type="evidence" value="ECO:0007669"/>
    <property type="project" value="UniProtKB-KW"/>
</dbReference>
<name>A0ABW3H684_9SPHN</name>
<keyword evidence="5" id="KW-0597">Phosphoprotein</keyword>
<dbReference type="PRINTS" id="PR00344">
    <property type="entry name" value="BCTRLSENSOR"/>
</dbReference>
<keyword evidence="10 17" id="KW-0067">ATP-binding</keyword>
<keyword evidence="6" id="KW-0808">Transferase</keyword>
<evidence type="ECO:0000256" key="5">
    <source>
        <dbReference type="ARBA" id="ARBA00022553"/>
    </source>
</evidence>
<comment type="caution">
    <text evidence="17">The sequence shown here is derived from an EMBL/GenBank/DDBJ whole genome shotgun (WGS) entry which is preliminary data.</text>
</comment>
<evidence type="ECO:0000313" key="18">
    <source>
        <dbReference type="Proteomes" id="UP001596977"/>
    </source>
</evidence>
<organism evidence="17 18">
    <name type="scientific">Sphingomonas canadensis</name>
    <dbReference type="NCBI Taxonomy" id="1219257"/>
    <lineage>
        <taxon>Bacteria</taxon>
        <taxon>Pseudomonadati</taxon>
        <taxon>Pseudomonadota</taxon>
        <taxon>Alphaproteobacteria</taxon>
        <taxon>Sphingomonadales</taxon>
        <taxon>Sphingomonadaceae</taxon>
        <taxon>Sphingomonas</taxon>
    </lineage>
</organism>
<evidence type="ECO:0000256" key="14">
    <source>
        <dbReference type="SAM" id="Phobius"/>
    </source>
</evidence>
<dbReference type="SUPFAM" id="SSF47384">
    <property type="entry name" value="Homodimeric domain of signal transducing histidine kinase"/>
    <property type="match status" value="1"/>
</dbReference>
<keyword evidence="4" id="KW-1003">Cell membrane</keyword>
<dbReference type="CDD" id="cd06225">
    <property type="entry name" value="HAMP"/>
    <property type="match status" value="1"/>
</dbReference>
<dbReference type="SMART" id="SM00304">
    <property type="entry name" value="HAMP"/>
    <property type="match status" value="1"/>
</dbReference>
<evidence type="ECO:0000256" key="12">
    <source>
        <dbReference type="ARBA" id="ARBA00023012"/>
    </source>
</evidence>
<dbReference type="Proteomes" id="UP001596977">
    <property type="component" value="Unassembled WGS sequence"/>
</dbReference>
<evidence type="ECO:0000256" key="7">
    <source>
        <dbReference type="ARBA" id="ARBA00022692"/>
    </source>
</evidence>
<dbReference type="Pfam" id="PF02518">
    <property type="entry name" value="HATPase_c"/>
    <property type="match status" value="1"/>
</dbReference>
<dbReference type="SMART" id="SM00387">
    <property type="entry name" value="HATPase_c"/>
    <property type="match status" value="1"/>
</dbReference>
<keyword evidence="7 14" id="KW-0812">Transmembrane</keyword>
<dbReference type="InterPro" id="IPR036097">
    <property type="entry name" value="HisK_dim/P_sf"/>
</dbReference>
<feature type="transmembrane region" description="Helical" evidence="14">
    <location>
        <begin position="17"/>
        <end position="39"/>
    </location>
</feature>
<dbReference type="Pfam" id="PF00672">
    <property type="entry name" value="HAMP"/>
    <property type="match status" value="1"/>
</dbReference>
<feature type="domain" description="HAMP" evidence="16">
    <location>
        <begin position="191"/>
        <end position="243"/>
    </location>
</feature>
<dbReference type="CDD" id="cd00075">
    <property type="entry name" value="HATPase"/>
    <property type="match status" value="1"/>
</dbReference>
<evidence type="ECO:0000313" key="17">
    <source>
        <dbReference type="EMBL" id="MFD0946754.1"/>
    </source>
</evidence>
<keyword evidence="4" id="KW-0997">Cell inner membrane</keyword>
<evidence type="ECO:0000256" key="11">
    <source>
        <dbReference type="ARBA" id="ARBA00022989"/>
    </source>
</evidence>
<evidence type="ECO:0000259" key="15">
    <source>
        <dbReference type="PROSITE" id="PS50109"/>
    </source>
</evidence>
<dbReference type="Gene3D" id="1.10.287.130">
    <property type="match status" value="1"/>
</dbReference>
<evidence type="ECO:0000256" key="3">
    <source>
        <dbReference type="ARBA" id="ARBA00012438"/>
    </source>
</evidence>
<keyword evidence="8" id="KW-0547">Nucleotide-binding</keyword>
<evidence type="ECO:0000256" key="4">
    <source>
        <dbReference type="ARBA" id="ARBA00022519"/>
    </source>
</evidence>
<evidence type="ECO:0000259" key="16">
    <source>
        <dbReference type="PROSITE" id="PS50885"/>
    </source>
</evidence>
<evidence type="ECO:0000256" key="1">
    <source>
        <dbReference type="ARBA" id="ARBA00000085"/>
    </source>
</evidence>
<gene>
    <name evidence="17" type="ORF">ACFQ1E_10435</name>
</gene>
<dbReference type="PANTHER" id="PTHR44936">
    <property type="entry name" value="SENSOR PROTEIN CREC"/>
    <property type="match status" value="1"/>
</dbReference>
<dbReference type="SUPFAM" id="SSF55874">
    <property type="entry name" value="ATPase domain of HSP90 chaperone/DNA topoisomerase II/histidine kinase"/>
    <property type="match status" value="1"/>
</dbReference>
<dbReference type="PROSITE" id="PS50885">
    <property type="entry name" value="HAMP"/>
    <property type="match status" value="1"/>
</dbReference>
<feature type="transmembrane region" description="Helical" evidence="14">
    <location>
        <begin position="166"/>
        <end position="190"/>
    </location>
</feature>
<keyword evidence="11 14" id="KW-1133">Transmembrane helix</keyword>
<comment type="subcellular location">
    <subcellularLocation>
        <location evidence="2">Cell inner membrane</location>
        <topology evidence="2">Multi-pass membrane protein</topology>
    </subcellularLocation>
</comment>
<keyword evidence="13 14" id="KW-0472">Membrane</keyword>
<evidence type="ECO:0000256" key="13">
    <source>
        <dbReference type="ARBA" id="ARBA00023136"/>
    </source>
</evidence>
<dbReference type="InterPro" id="IPR003660">
    <property type="entry name" value="HAMP_dom"/>
</dbReference>
<evidence type="ECO:0000256" key="10">
    <source>
        <dbReference type="ARBA" id="ARBA00022840"/>
    </source>
</evidence>
<dbReference type="InterPro" id="IPR036890">
    <property type="entry name" value="HATPase_C_sf"/>
</dbReference>
<dbReference type="EC" id="2.7.13.3" evidence="3"/>
<dbReference type="Gene3D" id="3.30.565.10">
    <property type="entry name" value="Histidine kinase-like ATPase, C-terminal domain"/>
    <property type="match status" value="1"/>
</dbReference>
<dbReference type="PANTHER" id="PTHR44936:SF5">
    <property type="entry name" value="SENSOR HISTIDINE KINASE ENVZ"/>
    <property type="match status" value="1"/>
</dbReference>
<reference evidence="18" key="1">
    <citation type="journal article" date="2019" name="Int. J. Syst. Evol. Microbiol.">
        <title>The Global Catalogue of Microorganisms (GCM) 10K type strain sequencing project: providing services to taxonomists for standard genome sequencing and annotation.</title>
        <authorList>
            <consortium name="The Broad Institute Genomics Platform"/>
            <consortium name="The Broad Institute Genome Sequencing Center for Infectious Disease"/>
            <person name="Wu L."/>
            <person name="Ma J."/>
        </authorList>
    </citation>
    <scope>NUCLEOTIDE SEQUENCE [LARGE SCALE GENOMIC DNA]</scope>
    <source>
        <strain evidence="18">CCUG 62982</strain>
    </source>
</reference>
<evidence type="ECO:0000256" key="6">
    <source>
        <dbReference type="ARBA" id="ARBA00022679"/>
    </source>
</evidence>
<protein>
    <recommendedName>
        <fullName evidence="3">histidine kinase</fullName>
        <ecNumber evidence="3">2.7.13.3</ecNumber>
    </recommendedName>
</protein>
<evidence type="ECO:0000256" key="8">
    <source>
        <dbReference type="ARBA" id="ARBA00022741"/>
    </source>
</evidence>
<comment type="catalytic activity">
    <reaction evidence="1">
        <text>ATP + protein L-histidine = ADP + protein N-phospho-L-histidine.</text>
        <dbReference type="EC" id="2.7.13.3"/>
    </reaction>
</comment>
<dbReference type="InterPro" id="IPR050980">
    <property type="entry name" value="2C_sensor_his_kinase"/>
</dbReference>
<accession>A0ABW3H684</accession>